<feature type="chain" id="PRO_5045254594" evidence="1">
    <location>
        <begin position="21"/>
        <end position="127"/>
    </location>
</feature>
<accession>A0ABU6Q9T8</accession>
<evidence type="ECO:0000313" key="2">
    <source>
        <dbReference type="EMBL" id="MED6108677.1"/>
    </source>
</evidence>
<protein>
    <submittedName>
        <fullName evidence="2">Uncharacterized protein</fullName>
    </submittedName>
</protein>
<reference evidence="2 3" key="1">
    <citation type="journal article" date="2023" name="Plants (Basel)">
        <title>Bridging the Gap: Combining Genomics and Transcriptomics Approaches to Understand Stylosanthes scabra, an Orphan Legume from the Brazilian Caatinga.</title>
        <authorList>
            <person name="Ferreira-Neto J.R.C."/>
            <person name="da Silva M.D."/>
            <person name="Binneck E."/>
            <person name="de Melo N.F."/>
            <person name="da Silva R.H."/>
            <person name="de Melo A.L.T.M."/>
            <person name="Pandolfi V."/>
            <person name="Bustamante F.O."/>
            <person name="Brasileiro-Vidal A.C."/>
            <person name="Benko-Iseppon A.M."/>
        </authorList>
    </citation>
    <scope>NUCLEOTIDE SEQUENCE [LARGE SCALE GENOMIC DNA]</scope>
    <source>
        <tissue evidence="2">Leaves</tissue>
    </source>
</reference>
<name>A0ABU6Q9T8_9FABA</name>
<evidence type="ECO:0000256" key="1">
    <source>
        <dbReference type="SAM" id="SignalP"/>
    </source>
</evidence>
<evidence type="ECO:0000313" key="3">
    <source>
        <dbReference type="Proteomes" id="UP001341840"/>
    </source>
</evidence>
<feature type="signal peptide" evidence="1">
    <location>
        <begin position="1"/>
        <end position="20"/>
    </location>
</feature>
<gene>
    <name evidence="2" type="ORF">PIB30_026369</name>
</gene>
<proteinExistence type="predicted"/>
<comment type="caution">
    <text evidence="2">The sequence shown here is derived from an EMBL/GenBank/DDBJ whole genome shotgun (WGS) entry which is preliminary data.</text>
</comment>
<dbReference type="Proteomes" id="UP001341840">
    <property type="component" value="Unassembled WGS sequence"/>
</dbReference>
<organism evidence="2 3">
    <name type="scientific">Stylosanthes scabra</name>
    <dbReference type="NCBI Taxonomy" id="79078"/>
    <lineage>
        <taxon>Eukaryota</taxon>
        <taxon>Viridiplantae</taxon>
        <taxon>Streptophyta</taxon>
        <taxon>Embryophyta</taxon>
        <taxon>Tracheophyta</taxon>
        <taxon>Spermatophyta</taxon>
        <taxon>Magnoliopsida</taxon>
        <taxon>eudicotyledons</taxon>
        <taxon>Gunneridae</taxon>
        <taxon>Pentapetalae</taxon>
        <taxon>rosids</taxon>
        <taxon>fabids</taxon>
        <taxon>Fabales</taxon>
        <taxon>Fabaceae</taxon>
        <taxon>Papilionoideae</taxon>
        <taxon>50 kb inversion clade</taxon>
        <taxon>dalbergioids sensu lato</taxon>
        <taxon>Dalbergieae</taxon>
        <taxon>Pterocarpus clade</taxon>
        <taxon>Stylosanthes</taxon>
    </lineage>
</organism>
<dbReference type="EMBL" id="JASCZI010000099">
    <property type="protein sequence ID" value="MED6108677.1"/>
    <property type="molecule type" value="Genomic_DNA"/>
</dbReference>
<keyword evidence="3" id="KW-1185">Reference proteome</keyword>
<keyword evidence="1" id="KW-0732">Signal</keyword>
<sequence>MCTLRFVNVVFVCPRHVVCGALAITSYLSSDRTVVHQWFLPPTFAVDVLSNVPEDEIKRKYQGGWMPETDQLQRVFIPILDRGTWFMMLIDIKPWRVYALDVSRTQEFERRRECFMHKILKFMGGFV</sequence>